<dbReference type="GO" id="GO:0043709">
    <property type="term" value="P:cell adhesion involved in single-species biofilm formation"/>
    <property type="evidence" value="ECO:0007669"/>
    <property type="project" value="TreeGrafter"/>
</dbReference>
<evidence type="ECO:0000313" key="3">
    <source>
        <dbReference type="EMBL" id="KSV58192.1"/>
    </source>
</evidence>
<dbReference type="SMART" id="SM00267">
    <property type="entry name" value="GGDEF"/>
    <property type="match status" value="1"/>
</dbReference>
<keyword evidence="4" id="KW-1185">Reference proteome</keyword>
<dbReference type="STRING" id="290052.ASU35_13850"/>
<dbReference type="CDD" id="cd01949">
    <property type="entry name" value="GGDEF"/>
    <property type="match status" value="1"/>
</dbReference>
<dbReference type="GO" id="GO:0052621">
    <property type="term" value="F:diguanylate cyclase activity"/>
    <property type="evidence" value="ECO:0007669"/>
    <property type="project" value="TreeGrafter"/>
</dbReference>
<feature type="transmembrane region" description="Helical" evidence="1">
    <location>
        <begin position="180"/>
        <end position="199"/>
    </location>
</feature>
<dbReference type="SUPFAM" id="SSF55073">
    <property type="entry name" value="Nucleotide cyclase"/>
    <property type="match status" value="1"/>
</dbReference>
<organism evidence="3 4">
    <name type="scientific">Acetivibrio ethanolgignens</name>
    <dbReference type="NCBI Taxonomy" id="290052"/>
    <lineage>
        <taxon>Bacteria</taxon>
        <taxon>Bacillati</taxon>
        <taxon>Bacillota</taxon>
        <taxon>Clostridia</taxon>
        <taxon>Eubacteriales</taxon>
        <taxon>Oscillospiraceae</taxon>
        <taxon>Acetivibrio</taxon>
    </lineage>
</organism>
<dbReference type="AlphaFoldDB" id="A0A0V8QC85"/>
<evidence type="ECO:0000256" key="1">
    <source>
        <dbReference type="SAM" id="Phobius"/>
    </source>
</evidence>
<protein>
    <recommendedName>
        <fullName evidence="2">GGDEF domain-containing protein</fullName>
    </recommendedName>
</protein>
<feature type="transmembrane region" description="Helical" evidence="1">
    <location>
        <begin position="205"/>
        <end position="227"/>
    </location>
</feature>
<feature type="transmembrane region" description="Helical" evidence="1">
    <location>
        <begin position="44"/>
        <end position="61"/>
    </location>
</feature>
<dbReference type="InterPro" id="IPR029787">
    <property type="entry name" value="Nucleotide_cyclase"/>
</dbReference>
<dbReference type="GO" id="GO:0005886">
    <property type="term" value="C:plasma membrane"/>
    <property type="evidence" value="ECO:0007669"/>
    <property type="project" value="TreeGrafter"/>
</dbReference>
<reference evidence="3 4" key="1">
    <citation type="submission" date="2015-11" db="EMBL/GenBank/DDBJ databases">
        <title>Butyribacter intestini gen. nov., sp. nov., a butyric acid-producing bacterium of the family Lachnospiraceae isolated from the human faeces.</title>
        <authorList>
            <person name="Zou Y."/>
            <person name="Xue W."/>
            <person name="Luo G."/>
            <person name="Lv M."/>
        </authorList>
    </citation>
    <scope>NUCLEOTIDE SEQUENCE [LARGE SCALE GENOMIC DNA]</scope>
    <source>
        <strain evidence="3 4">ACET-33324</strain>
    </source>
</reference>
<keyword evidence="1" id="KW-0812">Transmembrane</keyword>
<feature type="domain" description="GGDEF" evidence="2">
    <location>
        <begin position="255"/>
        <end position="387"/>
    </location>
</feature>
<evidence type="ECO:0000313" key="4">
    <source>
        <dbReference type="Proteomes" id="UP000054874"/>
    </source>
</evidence>
<sequence length="387" mass="43878">MDSRMLITYIIEDIFCLIIVGVIRKNLTMDSGSEQEVKALKHSLLCYILFITAGLAGLIIENNDSFYSKTIDYLANMVSLSSLTLSGFCWFIFVQLRTNKGFITTKWKILAYTPIGIVLFLCLSSPLTGWVFYIDQANRYQRGPMLISISIISLMYNVLSSATAYVSAFKEKQISKRKQYFNLASFIYFPLAAGILQTWLAGMPILAPAIATAYYIVFTEIQGAMIYNDALTGMNNRRRAMLFMEEKLTNTSQDNPLTIFMLDGNKFKLINDTYGHIEGDSAIVCMAEAIQNICAKYNFFGARYGGDEFILIKSEKCSFDLDTINEEINTILLNLCEAKKKPYNLTITVGSYTTNDGRESVDSIIKKADEVLYKRKKKYKKHEQPQT</sequence>
<dbReference type="Proteomes" id="UP000054874">
    <property type="component" value="Unassembled WGS sequence"/>
</dbReference>
<feature type="transmembrane region" description="Helical" evidence="1">
    <location>
        <begin position="73"/>
        <end position="97"/>
    </location>
</feature>
<dbReference type="NCBIfam" id="TIGR00254">
    <property type="entry name" value="GGDEF"/>
    <property type="match status" value="1"/>
</dbReference>
<feature type="transmembrane region" description="Helical" evidence="1">
    <location>
        <begin position="6"/>
        <end position="23"/>
    </location>
</feature>
<dbReference type="InterPro" id="IPR043128">
    <property type="entry name" value="Rev_trsase/Diguanyl_cyclase"/>
</dbReference>
<feature type="transmembrane region" description="Helical" evidence="1">
    <location>
        <begin position="109"/>
        <end position="133"/>
    </location>
</feature>
<dbReference type="OrthoDB" id="9804955at2"/>
<accession>A0A0V8QC85</accession>
<dbReference type="PANTHER" id="PTHR45138">
    <property type="entry name" value="REGULATORY COMPONENTS OF SENSORY TRANSDUCTION SYSTEM"/>
    <property type="match status" value="1"/>
</dbReference>
<proteinExistence type="predicted"/>
<feature type="transmembrane region" description="Helical" evidence="1">
    <location>
        <begin position="145"/>
        <end position="168"/>
    </location>
</feature>
<dbReference type="InterPro" id="IPR050469">
    <property type="entry name" value="Diguanylate_Cyclase"/>
</dbReference>
<keyword evidence="1" id="KW-0472">Membrane</keyword>
<dbReference type="Gene3D" id="3.30.70.270">
    <property type="match status" value="1"/>
</dbReference>
<dbReference type="Pfam" id="PF00990">
    <property type="entry name" value="GGDEF"/>
    <property type="match status" value="1"/>
</dbReference>
<dbReference type="GO" id="GO:1902201">
    <property type="term" value="P:negative regulation of bacterial-type flagellum-dependent cell motility"/>
    <property type="evidence" value="ECO:0007669"/>
    <property type="project" value="TreeGrafter"/>
</dbReference>
<evidence type="ECO:0000259" key="2">
    <source>
        <dbReference type="PROSITE" id="PS50887"/>
    </source>
</evidence>
<dbReference type="PANTHER" id="PTHR45138:SF9">
    <property type="entry name" value="DIGUANYLATE CYCLASE DGCM-RELATED"/>
    <property type="match status" value="1"/>
</dbReference>
<comment type="caution">
    <text evidence="3">The sequence shown here is derived from an EMBL/GenBank/DDBJ whole genome shotgun (WGS) entry which is preliminary data.</text>
</comment>
<keyword evidence="1" id="KW-1133">Transmembrane helix</keyword>
<name>A0A0V8QC85_9FIRM</name>
<dbReference type="EMBL" id="LNAM01000182">
    <property type="protein sequence ID" value="KSV58192.1"/>
    <property type="molecule type" value="Genomic_DNA"/>
</dbReference>
<gene>
    <name evidence="3" type="ORF">ASU35_13850</name>
</gene>
<dbReference type="InterPro" id="IPR000160">
    <property type="entry name" value="GGDEF_dom"/>
</dbReference>
<dbReference type="PROSITE" id="PS50887">
    <property type="entry name" value="GGDEF"/>
    <property type="match status" value="1"/>
</dbReference>